<dbReference type="RefSeq" id="XP_044931806.1">
    <property type="nucleotide sequence ID" value="XM_045075871.1"/>
</dbReference>
<reference evidence="3" key="1">
    <citation type="submission" date="2025-08" db="UniProtKB">
        <authorList>
            <consortium name="RefSeq"/>
        </authorList>
    </citation>
    <scope>IDENTIFICATION</scope>
    <source>
        <tissue evidence="3">Brain</tissue>
    </source>
</reference>
<accession>A0A8U0RVS5</accession>
<gene>
    <name evidence="3" type="primary">RIPPLY2</name>
</gene>
<dbReference type="CTD" id="134701"/>
<dbReference type="Proteomes" id="UP000000715">
    <property type="component" value="Unplaced"/>
</dbReference>
<name>A0A8U0RVS5_MUSPF</name>
<dbReference type="GeneID" id="101672793"/>
<sequence length="156" mass="16113">METGEPSASGACECAPRRCHRFPPAGRDRPPRRRGADSGGGASPTPALPPASPQLLPSALRPPPAPGPRSAAGGPPGSGLPSPRRASGPPARRSASFWRPWVDARGYKEEGASQHAAGAMPDDAGVTEASGKPSQYRHPVRRKNGVHSCSFTADRA</sequence>
<feature type="compositionally biased region" description="Low complexity" evidence="1">
    <location>
        <begin position="68"/>
        <end position="96"/>
    </location>
</feature>
<proteinExistence type="predicted"/>
<evidence type="ECO:0000313" key="3">
    <source>
        <dbReference type="RefSeq" id="XP_044931806.1"/>
    </source>
</evidence>
<organism evidence="2 3">
    <name type="scientific">Mustela putorius furo</name>
    <name type="common">European domestic ferret</name>
    <name type="synonym">Mustela furo</name>
    <dbReference type="NCBI Taxonomy" id="9669"/>
    <lineage>
        <taxon>Eukaryota</taxon>
        <taxon>Metazoa</taxon>
        <taxon>Chordata</taxon>
        <taxon>Craniata</taxon>
        <taxon>Vertebrata</taxon>
        <taxon>Euteleostomi</taxon>
        <taxon>Mammalia</taxon>
        <taxon>Eutheria</taxon>
        <taxon>Laurasiatheria</taxon>
        <taxon>Carnivora</taxon>
        <taxon>Caniformia</taxon>
        <taxon>Musteloidea</taxon>
        <taxon>Mustelidae</taxon>
        <taxon>Mustelinae</taxon>
        <taxon>Mustela</taxon>
    </lineage>
</organism>
<protein>
    <submittedName>
        <fullName evidence="3">Protein ripply2 isoform X2</fullName>
    </submittedName>
</protein>
<feature type="compositionally biased region" description="Polar residues" evidence="1">
    <location>
        <begin position="147"/>
        <end position="156"/>
    </location>
</feature>
<keyword evidence="2" id="KW-1185">Reference proteome</keyword>
<evidence type="ECO:0000313" key="2">
    <source>
        <dbReference type="Proteomes" id="UP000000715"/>
    </source>
</evidence>
<evidence type="ECO:0000256" key="1">
    <source>
        <dbReference type="SAM" id="MobiDB-lite"/>
    </source>
</evidence>
<feature type="region of interest" description="Disordered" evidence="1">
    <location>
        <begin position="1"/>
        <end position="156"/>
    </location>
</feature>
<dbReference type="AlphaFoldDB" id="A0A8U0RVS5"/>